<organism evidence="2 3">
    <name type="scientific">Plasmodiophora brassicae</name>
    <name type="common">Clubroot disease agent</name>
    <dbReference type="NCBI Taxonomy" id="37360"/>
    <lineage>
        <taxon>Eukaryota</taxon>
        <taxon>Sar</taxon>
        <taxon>Rhizaria</taxon>
        <taxon>Endomyxa</taxon>
        <taxon>Phytomyxea</taxon>
        <taxon>Plasmodiophorida</taxon>
        <taxon>Plasmodiophoridae</taxon>
        <taxon>Plasmodiophora</taxon>
    </lineage>
</organism>
<keyword evidence="3" id="KW-1185">Reference proteome</keyword>
<dbReference type="AlphaFoldDB" id="A0A0G4IYH2"/>
<feature type="region of interest" description="Disordered" evidence="1">
    <location>
        <begin position="526"/>
        <end position="545"/>
    </location>
</feature>
<dbReference type="Gene3D" id="2.130.10.10">
    <property type="entry name" value="YVTN repeat-like/Quinoprotein amine dehydrogenase"/>
    <property type="match status" value="1"/>
</dbReference>
<dbReference type="Proteomes" id="UP000039324">
    <property type="component" value="Unassembled WGS sequence"/>
</dbReference>
<dbReference type="InterPro" id="IPR015943">
    <property type="entry name" value="WD40/YVTN_repeat-like_dom_sf"/>
</dbReference>
<accession>A0A0G4IYH2</accession>
<feature type="compositionally biased region" description="Pro residues" evidence="1">
    <location>
        <begin position="410"/>
        <end position="420"/>
    </location>
</feature>
<feature type="region of interest" description="Disordered" evidence="1">
    <location>
        <begin position="342"/>
        <end position="446"/>
    </location>
</feature>
<evidence type="ECO:0000256" key="1">
    <source>
        <dbReference type="SAM" id="MobiDB-lite"/>
    </source>
</evidence>
<evidence type="ECO:0000313" key="2">
    <source>
        <dbReference type="EMBL" id="CEP00385.1"/>
    </source>
</evidence>
<sequence>MASSSLSPDIDTTVRFGRIPTCDLSAVVCGGVADRQKVVILATATAQVHVLSLRDDAAPHRTFALIVSATGAHRRAPIISLRADEDYMYMLQSPSNRVLYTSMTMDGVVLQIQAGQAAITAIDVVGNSQIMIGDADGRTTLWSLAAHGPIWSYSALTLNDAITAIAACDDVVFAAAKSGTIVIRNALDGTLQCAISTSSVSRSAIAWRNRTSSLFADADGNIRVVSPGEGSFSVAHEWKEDAAVVSMDTGPMHVVAIGLANGIVSVRDLDGGCVLAQLACNSAVVALAFLGFNREGEPTESPQLLVALYDGSVEVWPIATSADALPDSTCHDELDARRSLLEPSNDDVSAEMPESQVARVESATLGSTKECAEASTQREEAEADAGFFSDEFSDAAKADEDDDSLLPRAGPAPLPEPEPQPAVHVGAQSGDSTVPRPTPPLPPVGRFTSAAKIKAVLSSGATATESDSVLARPAPNSTLWLQHHRNELMSSAMTEAPFVDESTVRERAATKAVHVDIRNTTVFGELPPVDVEAPPPPKKEIPKQVDPKWVQSLERRPDIRTALRSDYLEPQHLDLQNDWPFDPAKATAQRNLPPPGNDIDFNMLLRKKLHYWRTGILR</sequence>
<dbReference type="EMBL" id="CDSF01000101">
    <property type="protein sequence ID" value="CEP00385.1"/>
    <property type="molecule type" value="Genomic_DNA"/>
</dbReference>
<evidence type="ECO:0000313" key="3">
    <source>
        <dbReference type="Proteomes" id="UP000039324"/>
    </source>
</evidence>
<reference evidence="2 3" key="1">
    <citation type="submission" date="2015-02" db="EMBL/GenBank/DDBJ databases">
        <authorList>
            <person name="Chooi Y.-H."/>
        </authorList>
    </citation>
    <scope>NUCLEOTIDE SEQUENCE [LARGE SCALE GENOMIC DNA]</scope>
    <source>
        <strain evidence="2">E3</strain>
    </source>
</reference>
<gene>
    <name evidence="2" type="ORF">PBRA_001439</name>
</gene>
<name>A0A0G4IYH2_PLABS</name>
<dbReference type="InterPro" id="IPR036322">
    <property type="entry name" value="WD40_repeat_dom_sf"/>
</dbReference>
<feature type="compositionally biased region" description="Basic and acidic residues" evidence="1">
    <location>
        <begin position="370"/>
        <end position="380"/>
    </location>
</feature>
<dbReference type="SUPFAM" id="SSF50978">
    <property type="entry name" value="WD40 repeat-like"/>
    <property type="match status" value="1"/>
</dbReference>
<proteinExistence type="predicted"/>
<protein>
    <submittedName>
        <fullName evidence="2">Uncharacterized protein</fullName>
    </submittedName>
</protein>